<dbReference type="InterPro" id="IPR001647">
    <property type="entry name" value="HTH_TetR"/>
</dbReference>
<dbReference type="GO" id="GO:0003677">
    <property type="term" value="F:DNA binding"/>
    <property type="evidence" value="ECO:0007669"/>
    <property type="project" value="UniProtKB-KW"/>
</dbReference>
<organism evidence="6 7">
    <name type="scientific">Rhodococcus tukisamuensis</name>
    <dbReference type="NCBI Taxonomy" id="168276"/>
    <lineage>
        <taxon>Bacteria</taxon>
        <taxon>Bacillati</taxon>
        <taxon>Actinomycetota</taxon>
        <taxon>Actinomycetes</taxon>
        <taxon>Mycobacteriales</taxon>
        <taxon>Nocardiaceae</taxon>
        <taxon>Rhodococcus</taxon>
    </lineage>
</organism>
<dbReference type="SUPFAM" id="SSF48498">
    <property type="entry name" value="Tetracyclin repressor-like, C-terminal domain"/>
    <property type="match status" value="1"/>
</dbReference>
<proteinExistence type="predicted"/>
<accession>A0A1G6TZ97</accession>
<keyword evidence="7" id="KW-1185">Reference proteome</keyword>
<name>A0A1G6TZ97_9NOCA</name>
<evidence type="ECO:0000256" key="1">
    <source>
        <dbReference type="ARBA" id="ARBA00023015"/>
    </source>
</evidence>
<evidence type="ECO:0000313" key="7">
    <source>
        <dbReference type="Proteomes" id="UP000199417"/>
    </source>
</evidence>
<dbReference type="InterPro" id="IPR054156">
    <property type="entry name" value="YxaF_TetR_C"/>
</dbReference>
<keyword evidence="1" id="KW-0805">Transcription regulation</keyword>
<keyword evidence="2 6" id="KW-0238">DNA-binding</keyword>
<dbReference type="Pfam" id="PF21993">
    <property type="entry name" value="TetR_C_13_2"/>
    <property type="match status" value="1"/>
</dbReference>
<evidence type="ECO:0000259" key="4">
    <source>
        <dbReference type="Pfam" id="PF00440"/>
    </source>
</evidence>
<feature type="domain" description="HTH tetR-type" evidence="4">
    <location>
        <begin position="13"/>
        <end position="58"/>
    </location>
</feature>
<dbReference type="AlphaFoldDB" id="A0A1G6TZ97"/>
<dbReference type="Proteomes" id="UP000199417">
    <property type="component" value="Unassembled WGS sequence"/>
</dbReference>
<keyword evidence="3" id="KW-0804">Transcription</keyword>
<evidence type="ECO:0000313" key="6">
    <source>
        <dbReference type="EMBL" id="SDD34391.1"/>
    </source>
</evidence>
<evidence type="ECO:0000259" key="5">
    <source>
        <dbReference type="Pfam" id="PF21993"/>
    </source>
</evidence>
<gene>
    <name evidence="6" type="ORF">SAMN05444580_10417</name>
</gene>
<protein>
    <submittedName>
        <fullName evidence="6">DNA-binding transcriptional regulator, AcrR family</fullName>
    </submittedName>
</protein>
<evidence type="ECO:0000256" key="2">
    <source>
        <dbReference type="ARBA" id="ARBA00023125"/>
    </source>
</evidence>
<dbReference type="PANTHER" id="PTHR47506">
    <property type="entry name" value="TRANSCRIPTIONAL REGULATORY PROTEIN"/>
    <property type="match status" value="1"/>
</dbReference>
<dbReference type="InterPro" id="IPR009057">
    <property type="entry name" value="Homeodomain-like_sf"/>
</dbReference>
<dbReference type="Gene3D" id="1.10.357.10">
    <property type="entry name" value="Tetracycline Repressor, domain 2"/>
    <property type="match status" value="1"/>
</dbReference>
<dbReference type="InterPro" id="IPR036271">
    <property type="entry name" value="Tet_transcr_reg_TetR-rel_C_sf"/>
</dbReference>
<evidence type="ECO:0000256" key="3">
    <source>
        <dbReference type="ARBA" id="ARBA00023163"/>
    </source>
</evidence>
<feature type="domain" description="Transcriptional regulator LmrA/YxaF-like C-terminal" evidence="5">
    <location>
        <begin position="85"/>
        <end position="181"/>
    </location>
</feature>
<dbReference type="SUPFAM" id="SSF46689">
    <property type="entry name" value="Homeodomain-like"/>
    <property type="match status" value="1"/>
</dbReference>
<dbReference type="Pfam" id="PF00440">
    <property type="entry name" value="TetR_N"/>
    <property type="match status" value="1"/>
</dbReference>
<sequence>MTETGLGPRERLVNSAVAMVGVRGFHGTGVSELLAHSGAARNSIYQHFHGGKAELVEASTLAAGERMSALLGSLYEDGGVEGLVDGLVDWWQRALEHDGFEAGCPVVAAALAGPDLPGVVSAAGTAFTVWCAQLAAALLERGLTADAAESLARFTVGAVEGAVVLCRATKSPRPLDDARTQLRALLELRLRDEG</sequence>
<dbReference type="STRING" id="168276.SAMN05444580_10417"/>
<dbReference type="RefSeq" id="WP_072844786.1">
    <property type="nucleotide sequence ID" value="NZ_FNAB01000004.1"/>
</dbReference>
<reference evidence="6 7" key="1">
    <citation type="submission" date="2016-10" db="EMBL/GenBank/DDBJ databases">
        <authorList>
            <person name="de Groot N.N."/>
        </authorList>
    </citation>
    <scope>NUCLEOTIDE SEQUENCE [LARGE SCALE GENOMIC DNA]</scope>
    <source>
        <strain evidence="6 7">JCM 11308</strain>
    </source>
</reference>
<dbReference type="EMBL" id="FNAB01000004">
    <property type="protein sequence ID" value="SDD34391.1"/>
    <property type="molecule type" value="Genomic_DNA"/>
</dbReference>
<dbReference type="PANTHER" id="PTHR47506:SF3">
    <property type="entry name" value="HTH-TYPE TRANSCRIPTIONAL REGULATOR LMRA"/>
    <property type="match status" value="1"/>
</dbReference>